<name>A0A1E5SKZ3_9BACT</name>
<dbReference type="AlphaFoldDB" id="A0A1E5SKZ3"/>
<evidence type="ECO:0000256" key="3">
    <source>
        <dbReference type="ARBA" id="ARBA00022723"/>
    </source>
</evidence>
<dbReference type="GO" id="GO:0005886">
    <property type="term" value="C:plasma membrane"/>
    <property type="evidence" value="ECO:0007669"/>
    <property type="project" value="TreeGrafter"/>
</dbReference>
<dbReference type="InterPro" id="IPR017896">
    <property type="entry name" value="4Fe4S_Fe-S-bd"/>
</dbReference>
<dbReference type="Gene3D" id="3.30.70.20">
    <property type="match status" value="1"/>
</dbReference>
<keyword evidence="3" id="KW-0479">Metal-binding</keyword>
<feature type="transmembrane region" description="Helical" evidence="7">
    <location>
        <begin position="341"/>
        <end position="361"/>
    </location>
</feature>
<keyword evidence="2" id="KW-0004">4Fe-4S</keyword>
<dbReference type="InterPro" id="IPR013783">
    <property type="entry name" value="Ig-like_fold"/>
</dbReference>
<dbReference type="RefSeq" id="WP_069835254.1">
    <property type="nucleotide sequence ID" value="NZ_MDGQ01000005.1"/>
</dbReference>
<gene>
    <name evidence="9" type="ORF">BFP71_09530</name>
</gene>
<dbReference type="OrthoDB" id="9811700at2"/>
<evidence type="ECO:0000259" key="8">
    <source>
        <dbReference type="PROSITE" id="PS51379"/>
    </source>
</evidence>
<protein>
    <submittedName>
        <fullName evidence="9">Cytochrome c oxidase accessory protein CcoG</fullName>
    </submittedName>
</protein>
<keyword evidence="1" id="KW-0813">Transport</keyword>
<dbReference type="GO" id="GO:0051539">
    <property type="term" value="F:4 iron, 4 sulfur cluster binding"/>
    <property type="evidence" value="ECO:0007669"/>
    <property type="project" value="UniProtKB-KW"/>
</dbReference>
<accession>A0A1E5SKZ3</accession>
<dbReference type="InterPro" id="IPR032879">
    <property type="entry name" value="FixG_C"/>
</dbReference>
<comment type="caution">
    <text evidence="9">The sequence shown here is derived from an EMBL/GenBank/DDBJ whole genome shotgun (WGS) entry which is preliminary data.</text>
</comment>
<keyword evidence="7" id="KW-0812">Transmembrane</keyword>
<dbReference type="EMBL" id="MDGQ01000005">
    <property type="protein sequence ID" value="OEJ99792.1"/>
    <property type="molecule type" value="Genomic_DNA"/>
</dbReference>
<dbReference type="Proteomes" id="UP000095552">
    <property type="component" value="Unassembled WGS sequence"/>
</dbReference>
<dbReference type="PANTHER" id="PTHR30176">
    <property type="entry name" value="FERREDOXIN-TYPE PROTEIN NAPH"/>
    <property type="match status" value="1"/>
</dbReference>
<keyword evidence="10" id="KW-1185">Reference proteome</keyword>
<dbReference type="InterPro" id="IPR014116">
    <property type="entry name" value="Cyt_c_oxidase_cbb3_FixG"/>
</dbReference>
<dbReference type="Gene3D" id="2.60.40.10">
    <property type="entry name" value="Immunoglobulins"/>
    <property type="match status" value="1"/>
</dbReference>
<dbReference type="PROSITE" id="PS00198">
    <property type="entry name" value="4FE4S_FER_1"/>
    <property type="match status" value="1"/>
</dbReference>
<reference evidence="9 10" key="1">
    <citation type="submission" date="2016-08" db="EMBL/GenBank/DDBJ databases">
        <title>Draft genome of Fabibacter sp. strain SK-8.</title>
        <authorList>
            <person name="Wong S.-K."/>
            <person name="Hamasaki K."/>
            <person name="Yoshizawa S."/>
        </authorList>
    </citation>
    <scope>NUCLEOTIDE SEQUENCE [LARGE SCALE GENOMIC DNA]</scope>
    <source>
        <strain evidence="9 10">SK-8</strain>
    </source>
</reference>
<dbReference type="Pfam" id="PF11614">
    <property type="entry name" value="FixG_C"/>
    <property type="match status" value="1"/>
</dbReference>
<feature type="transmembrane region" description="Helical" evidence="7">
    <location>
        <begin position="47"/>
        <end position="72"/>
    </location>
</feature>
<evidence type="ECO:0000313" key="9">
    <source>
        <dbReference type="EMBL" id="OEJ99792.1"/>
    </source>
</evidence>
<feature type="transmembrane region" description="Helical" evidence="7">
    <location>
        <begin position="168"/>
        <end position="187"/>
    </location>
</feature>
<keyword evidence="6" id="KW-0411">Iron-sulfur</keyword>
<evidence type="ECO:0000256" key="2">
    <source>
        <dbReference type="ARBA" id="ARBA00022485"/>
    </source>
</evidence>
<dbReference type="PANTHER" id="PTHR30176:SF3">
    <property type="entry name" value="FERREDOXIN-TYPE PROTEIN NAPH"/>
    <property type="match status" value="1"/>
</dbReference>
<keyword evidence="7" id="KW-0472">Membrane</keyword>
<keyword evidence="4" id="KW-0249">Electron transport</keyword>
<dbReference type="STRING" id="1563681.BFP71_09530"/>
<keyword evidence="7" id="KW-1133">Transmembrane helix</keyword>
<feature type="transmembrane region" description="Helical" evidence="7">
    <location>
        <begin position="92"/>
        <end position="118"/>
    </location>
</feature>
<organism evidence="9 10">
    <name type="scientific">Roseivirga misakiensis</name>
    <dbReference type="NCBI Taxonomy" id="1563681"/>
    <lineage>
        <taxon>Bacteria</taxon>
        <taxon>Pseudomonadati</taxon>
        <taxon>Bacteroidota</taxon>
        <taxon>Cytophagia</taxon>
        <taxon>Cytophagales</taxon>
        <taxon>Roseivirgaceae</taxon>
        <taxon>Roseivirga</taxon>
    </lineage>
</organism>
<dbReference type="NCBIfam" id="TIGR02745">
    <property type="entry name" value="ccoG_rdxA_fixG"/>
    <property type="match status" value="1"/>
</dbReference>
<feature type="domain" description="4Fe-4S ferredoxin-type" evidence="8">
    <location>
        <begin position="262"/>
        <end position="292"/>
    </location>
</feature>
<dbReference type="GO" id="GO:0046872">
    <property type="term" value="F:metal ion binding"/>
    <property type="evidence" value="ECO:0007669"/>
    <property type="project" value="UniProtKB-KW"/>
</dbReference>
<proteinExistence type="predicted"/>
<evidence type="ECO:0000256" key="4">
    <source>
        <dbReference type="ARBA" id="ARBA00022982"/>
    </source>
</evidence>
<evidence type="ECO:0000256" key="5">
    <source>
        <dbReference type="ARBA" id="ARBA00023004"/>
    </source>
</evidence>
<evidence type="ECO:0000256" key="7">
    <source>
        <dbReference type="SAM" id="Phobius"/>
    </source>
</evidence>
<sequence length="476" mass="53498">MKKEADIKELYHYDEQFRDGIATVDKDGKRVWVYTKKPKGKYHNKRVVVTVVLLSILFAGPFIKIGGEPFLLLNVFERKFSILGAIFWPQDFFLLALMAISFFVFVILFTVVFGRVWCGWACPQTLFMEMVFRKIEYLIDGDANQQRRLTKMPWNAEKIRKRLLKHGIFAFIAVLIGHTAMAYLIGIEQVKEIVTTSPSENLAGFFGLIAFSVVFYAVFAYLREQACIAICPYGRLQGVLLVKDSMAVMYDWIRGEPRGKLKKKESNSDKGDCIDCKLCVHVCPTGIDIRNGTQLECVNCTACIDACDDVMTKIGKPTGLIRPTSATAVEEGRQRIFTPRVAGYTGVLLVLMILLTVFISGRADVEATVLRMPGMMYQKLDDGRIQNIYNIQFLNKTSEPLDLEVTIKDMPNATIEKAGGGLVNLGAKSKLDGIFIIKIPGKDLIDRKMKIVLELKSGNEIVDVLKTNFLGPVEVK</sequence>
<keyword evidence="5" id="KW-0408">Iron</keyword>
<dbReference type="InterPro" id="IPR051684">
    <property type="entry name" value="Electron_Trans/Redox"/>
</dbReference>
<dbReference type="PROSITE" id="PS51379">
    <property type="entry name" value="4FE4S_FER_2"/>
    <property type="match status" value="1"/>
</dbReference>
<dbReference type="Pfam" id="PF12801">
    <property type="entry name" value="Fer4_5"/>
    <property type="match status" value="1"/>
</dbReference>
<dbReference type="InterPro" id="IPR017900">
    <property type="entry name" value="4Fe4S_Fe_S_CS"/>
</dbReference>
<evidence type="ECO:0000256" key="1">
    <source>
        <dbReference type="ARBA" id="ARBA00022448"/>
    </source>
</evidence>
<dbReference type="Pfam" id="PF13746">
    <property type="entry name" value="Fer4_18"/>
    <property type="match status" value="1"/>
</dbReference>
<feature type="transmembrane region" description="Helical" evidence="7">
    <location>
        <begin position="202"/>
        <end position="222"/>
    </location>
</feature>
<evidence type="ECO:0000313" key="10">
    <source>
        <dbReference type="Proteomes" id="UP000095552"/>
    </source>
</evidence>
<dbReference type="SUPFAM" id="SSF54862">
    <property type="entry name" value="4Fe-4S ferredoxins"/>
    <property type="match status" value="1"/>
</dbReference>
<evidence type="ECO:0000256" key="6">
    <source>
        <dbReference type="ARBA" id="ARBA00023014"/>
    </source>
</evidence>